<evidence type="ECO:0000313" key="2">
    <source>
        <dbReference type="EMBL" id="ARU16292.1"/>
    </source>
</evidence>
<dbReference type="Pfam" id="PF13439">
    <property type="entry name" value="Glyco_transf_4"/>
    <property type="match status" value="1"/>
</dbReference>
<dbReference type="Gene3D" id="3.40.50.2000">
    <property type="entry name" value="Glycogen Phosphorylase B"/>
    <property type="match status" value="2"/>
</dbReference>
<dbReference type="KEGG" id="cman:A9D14_08920"/>
<accession>A0A1Z1FC17</accession>
<proteinExistence type="predicted"/>
<reference evidence="2 3" key="1">
    <citation type="submission" date="2017-01" db="EMBL/GenBank/DDBJ databases">
        <title>Complete genome sequence of esterase-producing bacterium Croceicoccus marinus E4A9.</title>
        <authorList>
            <person name="Wu Y.-H."/>
            <person name="Cheng H."/>
            <person name="Xu L."/>
            <person name="Huo Y.-Y."/>
            <person name="Wang C.-S."/>
            <person name="Xu X.-W."/>
        </authorList>
    </citation>
    <scope>NUCLEOTIDE SEQUENCE [LARGE SCALE GENOMIC DNA]</scope>
    <source>
        <strain evidence="2 3">E4A9</strain>
    </source>
</reference>
<gene>
    <name evidence="2" type="ORF">A9D14_08920</name>
</gene>
<organism evidence="2 3">
    <name type="scientific">Croceicoccus marinus</name>
    <dbReference type="NCBI Taxonomy" id="450378"/>
    <lineage>
        <taxon>Bacteria</taxon>
        <taxon>Pseudomonadati</taxon>
        <taxon>Pseudomonadota</taxon>
        <taxon>Alphaproteobacteria</taxon>
        <taxon>Sphingomonadales</taxon>
        <taxon>Erythrobacteraceae</taxon>
        <taxon>Croceicoccus</taxon>
    </lineage>
</organism>
<dbReference type="EMBL" id="CP019602">
    <property type="protein sequence ID" value="ARU16292.1"/>
    <property type="molecule type" value="Genomic_DNA"/>
</dbReference>
<name>A0A1Z1FC17_9SPHN</name>
<sequence length="373" mass="40642">MAKKITVYRKLRILHLGLDPVAAPWSGDLIRALSGGRFQFIEHHAPAASDDIASRLQLYRPDFPLLDQGAGPGKLNRMARKMRGYDMIMTHGEAGFPAAMAHSLFSEALKLPPLIHHHHALQGFAGGAVKRFKRRLGFARTQVVIAPTPAAANEIAKNWDVGGKRLRIALPVFGRAPKSPRPDAIPGLMKRRDEAWIGVRAADLLPDADPILRRLRDLGDEWRLVAFGSKEDTVQIASLCAKMEVADRLLTSQRLAGPEDRAGLFDMLLSPASSPKGAEMPRMPFLAAPAGVPMIAAGSEIAAILPPEQHDYVFGNASGHLGAMAEAMVVLARDEVQRKRLARSMADFAARHSDAADHRALLAEMTGDDRLYP</sequence>
<dbReference type="SUPFAM" id="SSF53756">
    <property type="entry name" value="UDP-Glycosyltransferase/glycogen phosphorylase"/>
    <property type="match status" value="1"/>
</dbReference>
<dbReference type="GO" id="GO:0016757">
    <property type="term" value="F:glycosyltransferase activity"/>
    <property type="evidence" value="ECO:0007669"/>
    <property type="project" value="UniProtKB-ARBA"/>
</dbReference>
<evidence type="ECO:0000259" key="1">
    <source>
        <dbReference type="Pfam" id="PF13439"/>
    </source>
</evidence>
<dbReference type="Proteomes" id="UP000195807">
    <property type="component" value="Chromosome"/>
</dbReference>
<dbReference type="RefSeq" id="WP_066845431.1">
    <property type="nucleotide sequence ID" value="NZ_CP019602.1"/>
</dbReference>
<dbReference type="STRING" id="450378.GCA_001661675_01789"/>
<dbReference type="AlphaFoldDB" id="A0A1Z1FC17"/>
<protein>
    <recommendedName>
        <fullName evidence="1">Glycosyltransferase subfamily 4-like N-terminal domain-containing protein</fullName>
    </recommendedName>
</protein>
<dbReference type="OrthoDB" id="9790710at2"/>
<feature type="domain" description="Glycosyltransferase subfamily 4-like N-terminal" evidence="1">
    <location>
        <begin position="66"/>
        <end position="168"/>
    </location>
</feature>
<keyword evidence="3" id="KW-1185">Reference proteome</keyword>
<evidence type="ECO:0000313" key="3">
    <source>
        <dbReference type="Proteomes" id="UP000195807"/>
    </source>
</evidence>
<dbReference type="InterPro" id="IPR028098">
    <property type="entry name" value="Glyco_trans_4-like_N"/>
</dbReference>